<gene>
    <name evidence="10" type="ORF">MNBD_CHLOROFLEXI01-1325</name>
</gene>
<dbReference type="InterPro" id="IPR050736">
    <property type="entry name" value="Sensor_HK_Regulatory"/>
</dbReference>
<dbReference type="InterPro" id="IPR036097">
    <property type="entry name" value="HisK_dim/P_sf"/>
</dbReference>
<dbReference type="AlphaFoldDB" id="A0A3B0UMQ6"/>
<keyword evidence="3" id="KW-0597">Phosphoprotein</keyword>
<keyword evidence="5 10" id="KW-0418">Kinase</keyword>
<keyword evidence="7" id="KW-0812">Transmembrane</keyword>
<dbReference type="SMART" id="SM00388">
    <property type="entry name" value="HisKA"/>
    <property type="match status" value="1"/>
</dbReference>
<dbReference type="PROSITE" id="PS50885">
    <property type="entry name" value="HAMP"/>
    <property type="match status" value="1"/>
</dbReference>
<evidence type="ECO:0000256" key="5">
    <source>
        <dbReference type="ARBA" id="ARBA00022777"/>
    </source>
</evidence>
<evidence type="ECO:0000259" key="9">
    <source>
        <dbReference type="PROSITE" id="PS50885"/>
    </source>
</evidence>
<dbReference type="GO" id="GO:0016020">
    <property type="term" value="C:membrane"/>
    <property type="evidence" value="ECO:0007669"/>
    <property type="project" value="InterPro"/>
</dbReference>
<evidence type="ECO:0000256" key="3">
    <source>
        <dbReference type="ARBA" id="ARBA00022553"/>
    </source>
</evidence>
<dbReference type="EMBL" id="UOEU01000358">
    <property type="protein sequence ID" value="VAW32451.1"/>
    <property type="molecule type" value="Genomic_DNA"/>
</dbReference>
<dbReference type="SMART" id="SM00387">
    <property type="entry name" value="HATPase_c"/>
    <property type="match status" value="1"/>
</dbReference>
<feature type="transmembrane region" description="Helical" evidence="7">
    <location>
        <begin position="26"/>
        <end position="48"/>
    </location>
</feature>
<evidence type="ECO:0000259" key="8">
    <source>
        <dbReference type="PROSITE" id="PS50109"/>
    </source>
</evidence>
<dbReference type="InterPro" id="IPR003594">
    <property type="entry name" value="HATPase_dom"/>
</dbReference>
<dbReference type="CDD" id="cd06225">
    <property type="entry name" value="HAMP"/>
    <property type="match status" value="1"/>
</dbReference>
<dbReference type="Pfam" id="PF00672">
    <property type="entry name" value="HAMP"/>
    <property type="match status" value="1"/>
</dbReference>
<dbReference type="InterPro" id="IPR003661">
    <property type="entry name" value="HisK_dim/P_dom"/>
</dbReference>
<dbReference type="EC" id="2.7.13.3" evidence="2"/>
<dbReference type="CDD" id="cd00082">
    <property type="entry name" value="HisKA"/>
    <property type="match status" value="1"/>
</dbReference>
<dbReference type="GO" id="GO:0000155">
    <property type="term" value="F:phosphorelay sensor kinase activity"/>
    <property type="evidence" value="ECO:0007669"/>
    <property type="project" value="InterPro"/>
</dbReference>
<reference evidence="10" key="1">
    <citation type="submission" date="2018-06" db="EMBL/GenBank/DDBJ databases">
        <authorList>
            <person name="Zhirakovskaya E."/>
        </authorList>
    </citation>
    <scope>NUCLEOTIDE SEQUENCE</scope>
</reference>
<evidence type="ECO:0000256" key="2">
    <source>
        <dbReference type="ARBA" id="ARBA00012438"/>
    </source>
</evidence>
<feature type="domain" description="HAMP" evidence="9">
    <location>
        <begin position="86"/>
        <end position="139"/>
    </location>
</feature>
<accession>A0A3B0UMQ6</accession>
<evidence type="ECO:0000256" key="4">
    <source>
        <dbReference type="ARBA" id="ARBA00022679"/>
    </source>
</evidence>
<dbReference type="SUPFAM" id="SSF47384">
    <property type="entry name" value="Homodimeric domain of signal transducing histidine kinase"/>
    <property type="match status" value="1"/>
</dbReference>
<dbReference type="PRINTS" id="PR00344">
    <property type="entry name" value="BCTRLSENSOR"/>
</dbReference>
<keyword evidence="7" id="KW-0472">Membrane</keyword>
<sequence>MKPDKHWSEKRKRDGENPPVRMFMRFLAFLVLMVLLVAGGMTVLALLITRQVGGGPGTAVIVWVGGCGLALALPLLAVTLAVRTFRGVAKSLAAIMNAADAVGEGDLSVRVPEFSGRNEFTKLGRAFNHMTEELERADQQRRNLTADVAHELRTPLHIIQGNLEGVLDGVYEPTPAHIEATLDETRLLARLVADLHTLSLADAGQLSLKMEPVNVADLLADVATSFSGQAEAKGIDLRLETAVLPSNTSIIGDAGRLDQVLSNLVVNALRHTPKGGRIRLQAKLLDDDIDEHAVQIEVTDTGEGIAPDDLPFVFERFWRGDRARTHSGGAGGGLGLAIAKQIVEAHNGRITVHSTPKQETTFCLTFPAIEPNPQ</sequence>
<keyword evidence="7" id="KW-1133">Transmembrane helix</keyword>
<dbReference type="SUPFAM" id="SSF55874">
    <property type="entry name" value="ATPase domain of HSP90 chaperone/DNA topoisomerase II/histidine kinase"/>
    <property type="match status" value="1"/>
</dbReference>
<evidence type="ECO:0000256" key="1">
    <source>
        <dbReference type="ARBA" id="ARBA00000085"/>
    </source>
</evidence>
<dbReference type="InterPro" id="IPR004358">
    <property type="entry name" value="Sig_transdc_His_kin-like_C"/>
</dbReference>
<comment type="catalytic activity">
    <reaction evidence="1">
        <text>ATP + protein L-histidine = ADP + protein N-phospho-L-histidine.</text>
        <dbReference type="EC" id="2.7.13.3"/>
    </reaction>
</comment>
<feature type="transmembrane region" description="Helical" evidence="7">
    <location>
        <begin position="60"/>
        <end position="82"/>
    </location>
</feature>
<evidence type="ECO:0000256" key="7">
    <source>
        <dbReference type="SAM" id="Phobius"/>
    </source>
</evidence>
<dbReference type="Gene3D" id="1.10.287.130">
    <property type="match status" value="1"/>
</dbReference>
<dbReference type="Pfam" id="PF00512">
    <property type="entry name" value="HisKA"/>
    <property type="match status" value="1"/>
</dbReference>
<keyword evidence="4" id="KW-0808">Transferase</keyword>
<dbReference type="FunFam" id="3.30.565.10:FF:000006">
    <property type="entry name" value="Sensor histidine kinase WalK"/>
    <property type="match status" value="1"/>
</dbReference>
<feature type="domain" description="Histidine kinase" evidence="8">
    <location>
        <begin position="147"/>
        <end position="370"/>
    </location>
</feature>
<dbReference type="Pfam" id="PF02518">
    <property type="entry name" value="HATPase_c"/>
    <property type="match status" value="1"/>
</dbReference>
<proteinExistence type="predicted"/>
<name>A0A3B0UMQ6_9ZZZZ</name>
<dbReference type="PANTHER" id="PTHR43711">
    <property type="entry name" value="TWO-COMPONENT HISTIDINE KINASE"/>
    <property type="match status" value="1"/>
</dbReference>
<evidence type="ECO:0000313" key="10">
    <source>
        <dbReference type="EMBL" id="VAW32451.1"/>
    </source>
</evidence>
<dbReference type="PANTHER" id="PTHR43711:SF1">
    <property type="entry name" value="HISTIDINE KINASE 1"/>
    <property type="match status" value="1"/>
</dbReference>
<dbReference type="Gene3D" id="3.30.565.10">
    <property type="entry name" value="Histidine kinase-like ATPase, C-terminal domain"/>
    <property type="match status" value="1"/>
</dbReference>
<keyword evidence="6" id="KW-0902">Two-component regulatory system</keyword>
<protein>
    <recommendedName>
        <fullName evidence="2">histidine kinase</fullName>
        <ecNumber evidence="2">2.7.13.3</ecNumber>
    </recommendedName>
</protein>
<dbReference type="PROSITE" id="PS50109">
    <property type="entry name" value="HIS_KIN"/>
    <property type="match status" value="1"/>
</dbReference>
<dbReference type="InterPro" id="IPR005467">
    <property type="entry name" value="His_kinase_dom"/>
</dbReference>
<dbReference type="SUPFAM" id="SSF158472">
    <property type="entry name" value="HAMP domain-like"/>
    <property type="match status" value="1"/>
</dbReference>
<evidence type="ECO:0000256" key="6">
    <source>
        <dbReference type="ARBA" id="ARBA00023012"/>
    </source>
</evidence>
<dbReference type="InterPro" id="IPR036890">
    <property type="entry name" value="HATPase_C_sf"/>
</dbReference>
<organism evidence="10">
    <name type="scientific">hydrothermal vent metagenome</name>
    <dbReference type="NCBI Taxonomy" id="652676"/>
    <lineage>
        <taxon>unclassified sequences</taxon>
        <taxon>metagenomes</taxon>
        <taxon>ecological metagenomes</taxon>
    </lineage>
</organism>
<dbReference type="Gene3D" id="6.10.340.10">
    <property type="match status" value="1"/>
</dbReference>
<dbReference type="InterPro" id="IPR003660">
    <property type="entry name" value="HAMP_dom"/>
</dbReference>
<dbReference type="SMART" id="SM00304">
    <property type="entry name" value="HAMP"/>
    <property type="match status" value="1"/>
</dbReference>